<dbReference type="EC" id="6.3.2.2" evidence="13"/>
<dbReference type="NCBIfam" id="NF002688">
    <property type="entry name" value="PRK02471.1"/>
    <property type="match status" value="1"/>
</dbReference>
<dbReference type="EC" id="6.3.2.3" evidence="13"/>
<dbReference type="Proteomes" id="UP000623681">
    <property type="component" value="Unassembled WGS sequence"/>
</dbReference>
<protein>
    <recommendedName>
        <fullName evidence="13">Glutathione biosynthesis bifunctional protein GshAB</fullName>
    </recommendedName>
    <alternativeName>
        <fullName evidence="13">Gamma-GCS-GS</fullName>
        <shortName evidence="13">GCS-GS</shortName>
    </alternativeName>
    <domain>
        <recommendedName>
            <fullName evidence="13">Glutamate--cysteine ligase</fullName>
            <ecNumber evidence="13">6.3.2.2</ecNumber>
        </recommendedName>
        <alternativeName>
            <fullName evidence="13">Gamma-ECS</fullName>
            <shortName evidence="13">GCS</shortName>
        </alternativeName>
        <alternativeName>
            <fullName evidence="13">Gamma-glutamylcysteine synthetase</fullName>
        </alternativeName>
    </domain>
    <domain>
        <recommendedName>
            <fullName evidence="13">Glutathione synthetase</fullName>
            <ecNumber evidence="13">6.3.2.3</ecNumber>
        </recommendedName>
        <alternativeName>
            <fullName evidence="13">GSH synthetase</fullName>
            <shortName evidence="13">GS</shortName>
            <shortName evidence="13">GSH-S</shortName>
            <shortName evidence="13">GSHase</shortName>
        </alternativeName>
        <alternativeName>
            <fullName evidence="13">Glutathione synthase</fullName>
        </alternativeName>
    </domain>
</protein>
<dbReference type="InterPro" id="IPR007370">
    <property type="entry name" value="Glu_cys_ligase"/>
</dbReference>
<dbReference type="SUPFAM" id="SSF56059">
    <property type="entry name" value="Glutathione synthetase ATP-binding domain-like"/>
    <property type="match status" value="1"/>
</dbReference>
<dbReference type="GO" id="GO:0046872">
    <property type="term" value="F:metal ion binding"/>
    <property type="evidence" value="ECO:0007669"/>
    <property type="project" value="UniProtKB-KW"/>
</dbReference>
<comment type="pathway">
    <text evidence="3 13">Sulfur metabolism; glutathione biosynthesis; glutathione from L-cysteine and L-glutamate: step 1/2.</text>
</comment>
<name>A0A937K4V3_9CLOT</name>
<dbReference type="GO" id="GO:0004363">
    <property type="term" value="F:glutathione synthase activity"/>
    <property type="evidence" value="ECO:0007669"/>
    <property type="project" value="UniProtKB-UniRule"/>
</dbReference>
<dbReference type="InterPro" id="IPR006335">
    <property type="entry name" value="Glut_biosynth"/>
</dbReference>
<keyword evidence="5 13" id="KW-0317">Glutathione biosynthesis</keyword>
<dbReference type="InterPro" id="IPR006334">
    <property type="entry name" value="Glut_cys_ligase"/>
</dbReference>
<dbReference type="GO" id="GO:0005829">
    <property type="term" value="C:cytosol"/>
    <property type="evidence" value="ECO:0007669"/>
    <property type="project" value="TreeGrafter"/>
</dbReference>
<comment type="similarity">
    <text evidence="13">In the N-terminal section; belongs to the glutamate--cysteine ligase type 1 family. Type 2 subfamily.</text>
</comment>
<comment type="catalytic activity">
    <reaction evidence="13">
        <text>gamma-L-glutamyl-L-cysteine + glycine + ATP = glutathione + ADP + phosphate + H(+)</text>
        <dbReference type="Rhea" id="RHEA:13557"/>
        <dbReference type="ChEBI" id="CHEBI:15378"/>
        <dbReference type="ChEBI" id="CHEBI:30616"/>
        <dbReference type="ChEBI" id="CHEBI:43474"/>
        <dbReference type="ChEBI" id="CHEBI:57305"/>
        <dbReference type="ChEBI" id="CHEBI:57925"/>
        <dbReference type="ChEBI" id="CHEBI:58173"/>
        <dbReference type="ChEBI" id="CHEBI:456216"/>
        <dbReference type="EC" id="6.3.2.3"/>
    </reaction>
</comment>
<comment type="cofactor">
    <cofactor evidence="2">
        <name>Mg(2+)</name>
        <dbReference type="ChEBI" id="CHEBI:18420"/>
    </cofactor>
</comment>
<keyword evidence="16" id="KW-1185">Reference proteome</keyword>
<keyword evidence="6" id="KW-0479">Metal-binding</keyword>
<comment type="function">
    <text evidence="13">Synthesizes glutathione from L-glutamate and L-cysteine via gamma-L-glutamyl-L-cysteine.</text>
</comment>
<dbReference type="PROSITE" id="PS50975">
    <property type="entry name" value="ATP_GRASP"/>
    <property type="match status" value="1"/>
</dbReference>
<keyword evidence="11 13" id="KW-0511">Multifunctional enzyme</keyword>
<dbReference type="PANTHER" id="PTHR38761:SF1">
    <property type="entry name" value="GLUTAMATE--CYSTEINE LIGASE"/>
    <property type="match status" value="1"/>
</dbReference>
<evidence type="ECO:0000256" key="7">
    <source>
        <dbReference type="ARBA" id="ARBA00022741"/>
    </source>
</evidence>
<evidence type="ECO:0000313" key="15">
    <source>
        <dbReference type="EMBL" id="MBL4933671.1"/>
    </source>
</evidence>
<dbReference type="InterPro" id="IPR014746">
    <property type="entry name" value="Gln_synth/guanido_kin_cat_dom"/>
</dbReference>
<evidence type="ECO:0000256" key="9">
    <source>
        <dbReference type="ARBA" id="ARBA00022842"/>
    </source>
</evidence>
<evidence type="ECO:0000256" key="11">
    <source>
        <dbReference type="ARBA" id="ARBA00023268"/>
    </source>
</evidence>
<organism evidence="15 16">
    <name type="scientific">Clostridium paridis</name>
    <dbReference type="NCBI Taxonomy" id="2803863"/>
    <lineage>
        <taxon>Bacteria</taxon>
        <taxon>Bacillati</taxon>
        <taxon>Bacillota</taxon>
        <taxon>Clostridia</taxon>
        <taxon>Eubacteriales</taxon>
        <taxon>Clostridiaceae</taxon>
        <taxon>Clostridium</taxon>
    </lineage>
</organism>
<comment type="caution">
    <text evidence="15">The sequence shown here is derived from an EMBL/GenBank/DDBJ whole genome shotgun (WGS) entry which is preliminary data.</text>
</comment>
<evidence type="ECO:0000256" key="8">
    <source>
        <dbReference type="ARBA" id="ARBA00022840"/>
    </source>
</evidence>
<comment type="pathway">
    <text evidence="13">Sulfur metabolism; glutathione biosynthesis; glutathione from L-cysteine and L-glutamate: step 2/2.</text>
</comment>
<evidence type="ECO:0000256" key="4">
    <source>
        <dbReference type="ARBA" id="ARBA00022598"/>
    </source>
</evidence>
<keyword evidence="10" id="KW-0464">Manganese</keyword>
<evidence type="ECO:0000313" key="16">
    <source>
        <dbReference type="Proteomes" id="UP000623681"/>
    </source>
</evidence>
<keyword evidence="7 13" id="KW-0547">Nucleotide-binding</keyword>
<dbReference type="Pfam" id="PF18419">
    <property type="entry name" value="ATP-grasp_6"/>
    <property type="match status" value="1"/>
</dbReference>
<dbReference type="AlphaFoldDB" id="A0A937K4V3"/>
<feature type="region of interest" description="Glutamate--cysteine ligase" evidence="13">
    <location>
        <begin position="1"/>
        <end position="355"/>
    </location>
</feature>
<dbReference type="Gene3D" id="3.30.1490.20">
    <property type="entry name" value="ATP-grasp fold, A domain"/>
    <property type="match status" value="1"/>
</dbReference>
<gene>
    <name evidence="13 15" type="primary">gshAB</name>
    <name evidence="13" type="synonym">gshF</name>
    <name evidence="15" type="ORF">JK634_17960</name>
</gene>
<dbReference type="NCBIfam" id="TIGR01435">
    <property type="entry name" value="glu_cys_lig_rel"/>
    <property type="match status" value="1"/>
</dbReference>
<keyword evidence="9" id="KW-0460">Magnesium</keyword>
<dbReference type="Pfam" id="PF04262">
    <property type="entry name" value="Glu_cys_ligase"/>
    <property type="match status" value="1"/>
</dbReference>
<dbReference type="EMBL" id="JAESWA010000027">
    <property type="protein sequence ID" value="MBL4933671.1"/>
    <property type="molecule type" value="Genomic_DNA"/>
</dbReference>
<dbReference type="GO" id="GO:0005524">
    <property type="term" value="F:ATP binding"/>
    <property type="evidence" value="ECO:0007669"/>
    <property type="project" value="UniProtKB-UniRule"/>
</dbReference>
<dbReference type="PANTHER" id="PTHR38761">
    <property type="entry name" value="GLUTAMATE--CYSTEINE LIGASE"/>
    <property type="match status" value="1"/>
</dbReference>
<dbReference type="HAMAP" id="MF_00782">
    <property type="entry name" value="Glut_biosynth"/>
    <property type="match status" value="1"/>
</dbReference>
<keyword evidence="4 13" id="KW-0436">Ligase</keyword>
<dbReference type="SUPFAM" id="SSF55931">
    <property type="entry name" value="Glutamine synthetase/guanido kinase"/>
    <property type="match status" value="1"/>
</dbReference>
<accession>A0A937K4V3</accession>
<dbReference type="Gene3D" id="3.30.590.20">
    <property type="match status" value="1"/>
</dbReference>
<comment type="cofactor">
    <cofactor evidence="1">
        <name>Mn(2+)</name>
        <dbReference type="ChEBI" id="CHEBI:29035"/>
    </cofactor>
</comment>
<dbReference type="InterPro" id="IPR011761">
    <property type="entry name" value="ATP-grasp"/>
</dbReference>
<dbReference type="GO" id="GO:0004357">
    <property type="term" value="F:glutamate-cysteine ligase activity"/>
    <property type="evidence" value="ECO:0007669"/>
    <property type="project" value="UniProtKB-UniRule"/>
</dbReference>
<keyword evidence="8 13" id="KW-0067">ATP-binding</keyword>
<evidence type="ECO:0000259" key="14">
    <source>
        <dbReference type="PROSITE" id="PS50975"/>
    </source>
</evidence>
<sequence>MERIDNKLLESILTEDIVTKLFKGNFGLEKENVRVSKDGKLSLTPHPAIFGDKLKNPYIKTDFSESQVEVITPVCNSIDELYDYIENLQNIVSLSIGEEYLWPQSNPPILPSNEEIPIAVFSEEGKEERLYREKLSEKYGRKKQLLSGIHYNFSFKEEFINSLYKSLGEGESLKEFKNKIYLKITRNFIKYRWFLIYLTGASPVFHETYLDRCTDDIQELADRSCYFKNMMSLRNSKWGYKNKEDYLVNYDSLEQYIGSIQRLINDGKLDNASEFYGPVRLKSTCKRCSQEKLMKDGIEYLEIRILDLNPLNKNGIFIEDLYLVHLFMIYMLFMKEGTLTESEQKIANINHKVATMAGRREDSFIYNNVGEKASFKEEALKIIDDLIDIVNKMDYKTDYLRKVIESAREKVLDVSKTYAAVITKEIIDSSYVSFHLNKAKDYYEESKRQDFSLIGYEDLELSTQILLKNAIKRGIGVEVLDREENFVRLKKDNKVEYVKQATKTSKDSYSTVLVMENKVVTKEVLKENGVRVPSGKNYNSIEDARADYELFKDKQIVVKPKSTNFGIGISIFKEEFSKGDFTRALEIAFENDKTALVEEFISGKEYRFLVIADEVVGILHRVPANVQGDGARTISELVKEKNKHPLRGKGYKTPLEKISLGEIEEMFLKAQGKNFDYVPKEGEIVYLRENSNISTGGDSIDFTDEMHESYKTMAIKSAKAAGATICGVDMMIQDIKVPLNESNYGIIELNFNPAIHIHCYPYIGKNRGAGDKVLDVLFGK</sequence>
<evidence type="ECO:0000256" key="13">
    <source>
        <dbReference type="HAMAP-Rule" id="MF_00782"/>
    </source>
</evidence>
<proteinExistence type="inferred from homology"/>
<evidence type="ECO:0000256" key="12">
    <source>
        <dbReference type="ARBA" id="ARBA00048819"/>
    </source>
</evidence>
<dbReference type="InterPro" id="IPR013815">
    <property type="entry name" value="ATP_grasp_subdomain_1"/>
</dbReference>
<dbReference type="InterPro" id="IPR003806">
    <property type="entry name" value="ATP-grasp_PylC-type"/>
</dbReference>
<evidence type="ECO:0000256" key="1">
    <source>
        <dbReference type="ARBA" id="ARBA00001936"/>
    </source>
</evidence>
<dbReference type="Gene3D" id="3.30.470.20">
    <property type="entry name" value="ATP-grasp fold, B domain"/>
    <property type="match status" value="2"/>
</dbReference>
<feature type="domain" description="ATP-grasp" evidence="14">
    <location>
        <begin position="522"/>
        <end position="778"/>
    </location>
</feature>
<comment type="subunit">
    <text evidence="13">Monomer.</text>
</comment>
<dbReference type="Pfam" id="PF02655">
    <property type="entry name" value="ATP-grasp_3"/>
    <property type="match status" value="1"/>
</dbReference>
<reference evidence="15" key="1">
    <citation type="submission" date="2021-01" db="EMBL/GenBank/DDBJ databases">
        <title>Genome public.</title>
        <authorList>
            <person name="Liu C."/>
            <person name="Sun Q."/>
        </authorList>
    </citation>
    <scope>NUCLEOTIDE SEQUENCE</scope>
    <source>
        <strain evidence="15">YIM B02565</strain>
    </source>
</reference>
<evidence type="ECO:0000256" key="6">
    <source>
        <dbReference type="ARBA" id="ARBA00022723"/>
    </source>
</evidence>
<evidence type="ECO:0000256" key="10">
    <source>
        <dbReference type="ARBA" id="ARBA00023211"/>
    </source>
</evidence>
<evidence type="ECO:0000256" key="5">
    <source>
        <dbReference type="ARBA" id="ARBA00022684"/>
    </source>
</evidence>
<dbReference type="RefSeq" id="WP_202769112.1">
    <property type="nucleotide sequence ID" value="NZ_JAESWA010000027.1"/>
</dbReference>
<comment type="catalytic activity">
    <reaction evidence="12 13">
        <text>L-cysteine + L-glutamate + ATP = gamma-L-glutamyl-L-cysteine + ADP + phosphate + H(+)</text>
        <dbReference type="Rhea" id="RHEA:13285"/>
        <dbReference type="ChEBI" id="CHEBI:15378"/>
        <dbReference type="ChEBI" id="CHEBI:29985"/>
        <dbReference type="ChEBI" id="CHEBI:30616"/>
        <dbReference type="ChEBI" id="CHEBI:35235"/>
        <dbReference type="ChEBI" id="CHEBI:43474"/>
        <dbReference type="ChEBI" id="CHEBI:58173"/>
        <dbReference type="ChEBI" id="CHEBI:456216"/>
        <dbReference type="EC" id="6.3.2.2"/>
    </reaction>
</comment>
<dbReference type="InterPro" id="IPR040657">
    <property type="entry name" value="GshAB_ATP-grasp"/>
</dbReference>
<evidence type="ECO:0000256" key="3">
    <source>
        <dbReference type="ARBA" id="ARBA00005006"/>
    </source>
</evidence>
<evidence type="ECO:0000256" key="2">
    <source>
        <dbReference type="ARBA" id="ARBA00001946"/>
    </source>
</evidence>